<dbReference type="Gene3D" id="3.40.190.10">
    <property type="entry name" value="Periplasmic binding protein-like II"/>
    <property type="match status" value="2"/>
</dbReference>
<comment type="caution">
    <text evidence="3">The sequence shown here is derived from an EMBL/GenBank/DDBJ whole genome shotgun (WGS) entry which is preliminary data.</text>
</comment>
<evidence type="ECO:0000313" key="3">
    <source>
        <dbReference type="EMBL" id="MBB6481649.1"/>
    </source>
</evidence>
<dbReference type="AlphaFoldDB" id="A0A841RFS5"/>
<keyword evidence="1" id="KW-0732">Signal</keyword>
<dbReference type="PANTHER" id="PTHR35936">
    <property type="entry name" value="MEMBRANE-BOUND LYTIC MUREIN TRANSGLYCOSYLASE F"/>
    <property type="match status" value="1"/>
</dbReference>
<protein>
    <submittedName>
        <fullName evidence="3">Polar amino acid transport system substrate-binding protein</fullName>
    </submittedName>
</protein>
<proteinExistence type="predicted"/>
<feature type="domain" description="Solute-binding protein family 3/N-terminal" evidence="2">
    <location>
        <begin position="32"/>
        <end position="271"/>
    </location>
</feature>
<keyword evidence="4" id="KW-1185">Reference proteome</keyword>
<dbReference type="Proteomes" id="UP000587760">
    <property type="component" value="Unassembled WGS sequence"/>
</dbReference>
<accession>A0A841RFS5</accession>
<dbReference type="EMBL" id="JACHGJ010000007">
    <property type="protein sequence ID" value="MBB6481649.1"/>
    <property type="molecule type" value="Genomic_DNA"/>
</dbReference>
<dbReference type="PANTHER" id="PTHR35936:SF19">
    <property type="entry name" value="AMINO-ACID-BINDING PROTEIN YXEM-RELATED"/>
    <property type="match status" value="1"/>
</dbReference>
<evidence type="ECO:0000313" key="4">
    <source>
        <dbReference type="Proteomes" id="UP000587760"/>
    </source>
</evidence>
<dbReference type="RefSeq" id="WP_184747886.1">
    <property type="nucleotide sequence ID" value="NZ_JACHGJ010000007.1"/>
</dbReference>
<gene>
    <name evidence="3" type="ORF">HNR50_003329</name>
</gene>
<organism evidence="3 4">
    <name type="scientific">Spirochaeta isovalerica</name>
    <dbReference type="NCBI Taxonomy" id="150"/>
    <lineage>
        <taxon>Bacteria</taxon>
        <taxon>Pseudomonadati</taxon>
        <taxon>Spirochaetota</taxon>
        <taxon>Spirochaetia</taxon>
        <taxon>Spirochaetales</taxon>
        <taxon>Spirochaetaceae</taxon>
        <taxon>Spirochaeta</taxon>
    </lineage>
</organism>
<dbReference type="SUPFAM" id="SSF53850">
    <property type="entry name" value="Periplasmic binding protein-like II"/>
    <property type="match status" value="1"/>
</dbReference>
<evidence type="ECO:0000256" key="1">
    <source>
        <dbReference type="ARBA" id="ARBA00022729"/>
    </source>
</evidence>
<dbReference type="Pfam" id="PF00497">
    <property type="entry name" value="SBP_bac_3"/>
    <property type="match status" value="1"/>
</dbReference>
<name>A0A841RFS5_9SPIO</name>
<dbReference type="SMART" id="SM00062">
    <property type="entry name" value="PBPb"/>
    <property type="match status" value="1"/>
</dbReference>
<evidence type="ECO:0000259" key="2">
    <source>
        <dbReference type="SMART" id="SM00062"/>
    </source>
</evidence>
<reference evidence="3 4" key="1">
    <citation type="submission" date="2020-08" db="EMBL/GenBank/DDBJ databases">
        <title>Genomic Encyclopedia of Type Strains, Phase IV (KMG-IV): sequencing the most valuable type-strain genomes for metagenomic binning, comparative biology and taxonomic classification.</title>
        <authorList>
            <person name="Goeker M."/>
        </authorList>
    </citation>
    <scope>NUCLEOTIDE SEQUENCE [LARGE SCALE GENOMIC DNA]</scope>
    <source>
        <strain evidence="3 4">DSM 2461</strain>
    </source>
</reference>
<sequence length="274" mass="31894">MKKEIILFLFMVFFLKISLFSQNETSIPPGTVIYIGDDEVDGNWPPFEYFIPVAPDQKIEPSGYNIDILEIVAKEYNINFDYINYPWTRVFYELEKGESIQMVLPVSLNSERLEKFYSTRAVYQITPSYFYLKEQFPMGIHIEKPEDILEIGIVNGRVGYNYINFGLNNEDVNRIAKSGRNLFDQLRQKRCAVVLARYETTAGMSLIGEKLLDSDIGYKTMPGVEKEDFHFLITKNYPYGDELRRIINETVEKLDNSGELDKILTRYLIMSEAE</sequence>
<dbReference type="InterPro" id="IPR001638">
    <property type="entry name" value="Solute-binding_3/MltF_N"/>
</dbReference>